<feature type="transmembrane region" description="Helical" evidence="6">
    <location>
        <begin position="157"/>
        <end position="179"/>
    </location>
</feature>
<gene>
    <name evidence="9" type="ORF">OJAV_G00012810</name>
</gene>
<dbReference type="Proteomes" id="UP000283210">
    <property type="component" value="Chromosome 2"/>
</dbReference>
<dbReference type="PANTHER" id="PTHR12080:SF125">
    <property type="entry name" value="CD48 ANTIGEN-LIKE"/>
    <property type="match status" value="1"/>
</dbReference>
<proteinExistence type="predicted"/>
<dbReference type="PROSITE" id="PS50835">
    <property type="entry name" value="IG_LIKE"/>
    <property type="match status" value="1"/>
</dbReference>
<dbReference type="PANTHER" id="PTHR12080">
    <property type="entry name" value="SIGNALING LYMPHOCYTIC ACTIVATION MOLECULE"/>
    <property type="match status" value="1"/>
</dbReference>
<dbReference type="InterPro" id="IPR015631">
    <property type="entry name" value="CD2/SLAM_rcpt"/>
</dbReference>
<feature type="compositionally biased region" description="Polar residues" evidence="5">
    <location>
        <begin position="387"/>
        <end position="401"/>
    </location>
</feature>
<evidence type="ECO:0000256" key="4">
    <source>
        <dbReference type="ARBA" id="ARBA00023180"/>
    </source>
</evidence>
<feature type="signal peptide" evidence="7">
    <location>
        <begin position="1"/>
        <end position="22"/>
    </location>
</feature>
<feature type="chain" id="PRO_5018680395" description="Ig-like domain-containing protein" evidence="7">
    <location>
        <begin position="23"/>
        <end position="401"/>
    </location>
</feature>
<dbReference type="InterPro" id="IPR007110">
    <property type="entry name" value="Ig-like_dom"/>
</dbReference>
<evidence type="ECO:0000256" key="1">
    <source>
        <dbReference type="ARBA" id="ARBA00004370"/>
    </source>
</evidence>
<evidence type="ECO:0000256" key="7">
    <source>
        <dbReference type="SAM" id="SignalP"/>
    </source>
</evidence>
<evidence type="ECO:0000256" key="6">
    <source>
        <dbReference type="SAM" id="Phobius"/>
    </source>
</evidence>
<feature type="region of interest" description="Disordered" evidence="5">
    <location>
        <begin position="195"/>
        <end position="244"/>
    </location>
</feature>
<feature type="compositionally biased region" description="Polar residues" evidence="5">
    <location>
        <begin position="310"/>
        <end position="320"/>
    </location>
</feature>
<reference evidence="9 10" key="2">
    <citation type="submission" date="2019-01" db="EMBL/GenBank/DDBJ databases">
        <title>A chromosome length genome reference of the Java medaka (oryzias javanicus).</title>
        <authorList>
            <person name="Herpin A."/>
            <person name="Takehana Y."/>
            <person name="Naruse K."/>
            <person name="Ansai S."/>
            <person name="Kawaguchi M."/>
        </authorList>
    </citation>
    <scope>NUCLEOTIDE SEQUENCE [LARGE SCALE GENOMIC DNA]</scope>
    <source>
        <strain evidence="9">RS831</strain>
        <tissue evidence="9">Whole body</tissue>
    </source>
</reference>
<dbReference type="InterPro" id="IPR013783">
    <property type="entry name" value="Ig-like_fold"/>
</dbReference>
<accession>A0A3S2MFY9</accession>
<feature type="region of interest" description="Disordered" evidence="5">
    <location>
        <begin position="258"/>
        <end position="401"/>
    </location>
</feature>
<evidence type="ECO:0000256" key="3">
    <source>
        <dbReference type="ARBA" id="ARBA00023136"/>
    </source>
</evidence>
<feature type="compositionally biased region" description="Basic and acidic residues" evidence="5">
    <location>
        <begin position="342"/>
        <end position="351"/>
    </location>
</feature>
<keyword evidence="2 7" id="KW-0732">Signal</keyword>
<comment type="subcellular location">
    <subcellularLocation>
        <location evidence="1">Membrane</location>
    </subcellularLocation>
</comment>
<dbReference type="AlphaFoldDB" id="A0A3S2MFY9"/>
<feature type="compositionally biased region" description="Basic and acidic residues" evidence="5">
    <location>
        <begin position="321"/>
        <end position="332"/>
    </location>
</feature>
<evidence type="ECO:0000313" key="10">
    <source>
        <dbReference type="Proteomes" id="UP000283210"/>
    </source>
</evidence>
<keyword evidence="4" id="KW-0325">Glycoprotein</keyword>
<name>A0A3S2MFY9_ORYJA</name>
<dbReference type="EMBL" id="CM012438">
    <property type="protein sequence ID" value="RVE75039.1"/>
    <property type="molecule type" value="Genomic_DNA"/>
</dbReference>
<reference evidence="9 10" key="1">
    <citation type="submission" date="2018-11" db="EMBL/GenBank/DDBJ databases">
        <authorList>
            <person name="Lopez-Roques C."/>
            <person name="Donnadieu C."/>
            <person name="Bouchez O."/>
            <person name="Klopp C."/>
            <person name="Cabau C."/>
            <person name="Zahm M."/>
        </authorList>
    </citation>
    <scope>NUCLEOTIDE SEQUENCE [LARGE SCALE GENOMIC DNA]</scope>
    <source>
        <strain evidence="9">RS831</strain>
        <tissue evidence="9">Whole body</tissue>
    </source>
</reference>
<sequence>MSSTPFLLGVLFLACCLKDVYSGRCSLINTTGEFTIKDVKLEDGGSYTPEINNNIQPAITLRVYSPVPKPNITHDCKPEQTQCTLTCMFEKTDDMGDVQIFWIVDDRREKGGGALEITKETEEKTFICRLENSLSSENSNKLQNPLLTNDESEGTHIAVWIVLGLLAVLAVCVAVFLILRHKKHPIIMRFLNKQKQAKPEEGQQNVPLEDDTSANGAEGIQNTESVTTKTSTEETKPLLLENGKCNEESSVTVIAEINQQNDLNSKTRAEPEKNPDPAPSSETRSDPGGDAAPPEETKPLLLENGKCNEESSVTVTAEINHQNESDPQKADLEPATTPSTETTHEPNTKTDEEVEVLISDPSKEINHETGSGSSENDPPETDRAEPSSGSPDGNISTSEPS</sequence>
<keyword evidence="10" id="KW-1185">Reference proteome</keyword>
<keyword evidence="6" id="KW-0812">Transmembrane</keyword>
<evidence type="ECO:0000256" key="2">
    <source>
        <dbReference type="ARBA" id="ARBA00022729"/>
    </source>
</evidence>
<dbReference type="GO" id="GO:0016020">
    <property type="term" value="C:membrane"/>
    <property type="evidence" value="ECO:0007669"/>
    <property type="project" value="UniProtKB-SubCell"/>
</dbReference>
<dbReference type="Gene3D" id="2.60.40.10">
    <property type="entry name" value="Immunoglobulins"/>
    <property type="match status" value="2"/>
</dbReference>
<dbReference type="OrthoDB" id="8741746at2759"/>
<evidence type="ECO:0000259" key="8">
    <source>
        <dbReference type="PROSITE" id="PS50835"/>
    </source>
</evidence>
<keyword evidence="3 6" id="KW-0472">Membrane</keyword>
<feature type="domain" description="Ig-like" evidence="8">
    <location>
        <begin position="57"/>
        <end position="143"/>
    </location>
</feature>
<organism evidence="9 10">
    <name type="scientific">Oryzias javanicus</name>
    <name type="common">Javanese ricefish</name>
    <name type="synonym">Aplocheilus javanicus</name>
    <dbReference type="NCBI Taxonomy" id="123683"/>
    <lineage>
        <taxon>Eukaryota</taxon>
        <taxon>Metazoa</taxon>
        <taxon>Chordata</taxon>
        <taxon>Craniata</taxon>
        <taxon>Vertebrata</taxon>
        <taxon>Euteleostomi</taxon>
        <taxon>Actinopterygii</taxon>
        <taxon>Neopterygii</taxon>
        <taxon>Teleostei</taxon>
        <taxon>Neoteleostei</taxon>
        <taxon>Acanthomorphata</taxon>
        <taxon>Ovalentaria</taxon>
        <taxon>Atherinomorphae</taxon>
        <taxon>Beloniformes</taxon>
        <taxon>Adrianichthyidae</taxon>
        <taxon>Oryziinae</taxon>
        <taxon>Oryzias</taxon>
    </lineage>
</organism>
<evidence type="ECO:0000256" key="5">
    <source>
        <dbReference type="SAM" id="MobiDB-lite"/>
    </source>
</evidence>
<feature type="compositionally biased region" description="Basic and acidic residues" evidence="5">
    <location>
        <begin position="265"/>
        <end position="275"/>
    </location>
</feature>
<evidence type="ECO:0000313" key="9">
    <source>
        <dbReference type="EMBL" id="RVE75039.1"/>
    </source>
</evidence>
<protein>
    <recommendedName>
        <fullName evidence="8">Ig-like domain-containing protein</fullName>
    </recommendedName>
</protein>
<keyword evidence="6" id="KW-1133">Transmembrane helix</keyword>